<keyword evidence="2" id="KW-0540">Nuclease</keyword>
<dbReference type="Proteomes" id="UP000642876">
    <property type="component" value="Unassembled WGS sequence"/>
</dbReference>
<dbReference type="InterPro" id="IPR029060">
    <property type="entry name" value="PIN-like_dom_sf"/>
</dbReference>
<dbReference type="GO" id="GO:0046872">
    <property type="term" value="F:metal ion binding"/>
    <property type="evidence" value="ECO:0007669"/>
    <property type="project" value="UniProtKB-KW"/>
</dbReference>
<dbReference type="Gene3D" id="3.40.50.1010">
    <property type="entry name" value="5'-nuclease"/>
    <property type="match status" value="1"/>
</dbReference>
<evidence type="ECO:0000256" key="4">
    <source>
        <dbReference type="ARBA" id="ARBA00022801"/>
    </source>
</evidence>
<keyword evidence="5" id="KW-0460">Magnesium</keyword>
<keyword evidence="10" id="KW-1185">Reference proteome</keyword>
<dbReference type="SUPFAM" id="SSF88723">
    <property type="entry name" value="PIN domain-like"/>
    <property type="match status" value="1"/>
</dbReference>
<feature type="domain" description="PIN" evidence="6">
    <location>
        <begin position="9"/>
        <end position="122"/>
    </location>
</feature>
<dbReference type="EMBL" id="CP061032">
    <property type="protein sequence ID" value="QNP89877.1"/>
    <property type="molecule type" value="Genomic_DNA"/>
</dbReference>
<keyword evidence="3" id="KW-0479">Metal-binding</keyword>
<organism evidence="8 9">
    <name type="scientific">Corynebacterium lujinxingii</name>
    <dbReference type="NCBI Taxonomy" id="2763010"/>
    <lineage>
        <taxon>Bacteria</taxon>
        <taxon>Bacillati</taxon>
        <taxon>Actinomycetota</taxon>
        <taxon>Actinomycetes</taxon>
        <taxon>Mycobacteriales</taxon>
        <taxon>Corynebacteriaceae</taxon>
        <taxon>Corynebacterium</taxon>
    </lineage>
</organism>
<dbReference type="Proteomes" id="UP000516235">
    <property type="component" value="Chromosome"/>
</dbReference>
<dbReference type="GO" id="GO:0004518">
    <property type="term" value="F:nuclease activity"/>
    <property type="evidence" value="ECO:0007669"/>
    <property type="project" value="UniProtKB-KW"/>
</dbReference>
<sequence>MADAGRLAYVDTSVLIAASGGEALSEWALSALWGNTLVSSALARVELARFAHRTDYGERHLREMEAGVSFVNVDDQVIAAAIAVSGEVKALDAIHVGTWARLQAVGMDCPFITADRKQASAAAGAGAQVLHPFGELA</sequence>
<evidence type="ECO:0000256" key="1">
    <source>
        <dbReference type="ARBA" id="ARBA00022649"/>
    </source>
</evidence>
<dbReference type="KEGG" id="cluj:IAU68_09395"/>
<dbReference type="AlphaFoldDB" id="A0A7H0JXW1"/>
<dbReference type="GO" id="GO:0016787">
    <property type="term" value="F:hydrolase activity"/>
    <property type="evidence" value="ECO:0007669"/>
    <property type="project" value="UniProtKB-KW"/>
</dbReference>
<keyword evidence="1" id="KW-1277">Toxin-antitoxin system</keyword>
<accession>A0A7H0JXW1</accession>
<evidence type="ECO:0000313" key="8">
    <source>
        <dbReference type="EMBL" id="QNP89877.1"/>
    </source>
</evidence>
<reference evidence="9 10" key="1">
    <citation type="submission" date="2020-08" db="EMBL/GenBank/DDBJ databases">
        <title>novel species in genus Corynebacterium.</title>
        <authorList>
            <person name="Zhang G."/>
        </authorList>
    </citation>
    <scope>NUCLEOTIDE SEQUENCE [LARGE SCALE GENOMIC DNA]</scope>
    <source>
        <strain evidence="8">Zg-917</strain>
        <strain evidence="9 10">zg-917</strain>
    </source>
</reference>
<gene>
    <name evidence="7" type="ORF">H7348_11075</name>
    <name evidence="8" type="ORF">IAU68_09395</name>
</gene>
<evidence type="ECO:0000313" key="9">
    <source>
        <dbReference type="Proteomes" id="UP000516235"/>
    </source>
</evidence>
<keyword evidence="4" id="KW-0378">Hydrolase</keyword>
<proteinExistence type="predicted"/>
<dbReference type="InterPro" id="IPR002716">
    <property type="entry name" value="PIN_dom"/>
</dbReference>
<evidence type="ECO:0000256" key="3">
    <source>
        <dbReference type="ARBA" id="ARBA00022723"/>
    </source>
</evidence>
<name>A0A7H0JXW1_9CORY</name>
<evidence type="ECO:0000313" key="10">
    <source>
        <dbReference type="Proteomes" id="UP000642876"/>
    </source>
</evidence>
<evidence type="ECO:0000259" key="6">
    <source>
        <dbReference type="Pfam" id="PF01850"/>
    </source>
</evidence>
<evidence type="ECO:0000256" key="2">
    <source>
        <dbReference type="ARBA" id="ARBA00022722"/>
    </source>
</evidence>
<dbReference type="RefSeq" id="WP_171194635.1">
    <property type="nucleotide sequence ID" value="NZ_CP061032.1"/>
</dbReference>
<protein>
    <submittedName>
        <fullName evidence="8">PIN domain-containing protein</fullName>
    </submittedName>
</protein>
<evidence type="ECO:0000256" key="5">
    <source>
        <dbReference type="ARBA" id="ARBA00022842"/>
    </source>
</evidence>
<dbReference type="EMBL" id="JACMYE010000011">
    <property type="protein sequence ID" value="MBC3179835.1"/>
    <property type="molecule type" value="Genomic_DNA"/>
</dbReference>
<evidence type="ECO:0000313" key="7">
    <source>
        <dbReference type="EMBL" id="MBC3179835.1"/>
    </source>
</evidence>
<dbReference type="Pfam" id="PF01850">
    <property type="entry name" value="PIN"/>
    <property type="match status" value="1"/>
</dbReference>